<keyword evidence="2" id="KW-1185">Reference proteome</keyword>
<dbReference type="EMBL" id="UZAN01073557">
    <property type="protein sequence ID" value="VDP95386.1"/>
    <property type="molecule type" value="Genomic_DNA"/>
</dbReference>
<evidence type="ECO:0000313" key="2">
    <source>
        <dbReference type="Proteomes" id="UP000272942"/>
    </source>
</evidence>
<dbReference type="AlphaFoldDB" id="A0A183BFK9"/>
<dbReference type="Proteomes" id="UP000272942">
    <property type="component" value="Unassembled WGS sequence"/>
</dbReference>
<dbReference type="WBParaSite" id="ECPE_0001804001-mRNA-1">
    <property type="protein sequence ID" value="ECPE_0001804001-mRNA-1"/>
    <property type="gene ID" value="ECPE_0001804001"/>
</dbReference>
<reference evidence="3" key="1">
    <citation type="submission" date="2016-06" db="UniProtKB">
        <authorList>
            <consortium name="WormBaseParasite"/>
        </authorList>
    </citation>
    <scope>IDENTIFICATION</scope>
</reference>
<sequence>MKKILAKFAQVDSDDAGNSYNNFGIGASSHHASFVGRQYHVGHFSLVVEDTVAEGKSVLRYPQGLIELLLLCGSNA</sequence>
<evidence type="ECO:0000313" key="3">
    <source>
        <dbReference type="WBParaSite" id="ECPE_0001804001-mRNA-1"/>
    </source>
</evidence>
<organism evidence="3">
    <name type="scientific">Echinostoma caproni</name>
    <dbReference type="NCBI Taxonomy" id="27848"/>
    <lineage>
        <taxon>Eukaryota</taxon>
        <taxon>Metazoa</taxon>
        <taxon>Spiralia</taxon>
        <taxon>Lophotrochozoa</taxon>
        <taxon>Platyhelminthes</taxon>
        <taxon>Trematoda</taxon>
        <taxon>Digenea</taxon>
        <taxon>Plagiorchiida</taxon>
        <taxon>Echinostomata</taxon>
        <taxon>Echinostomatoidea</taxon>
        <taxon>Echinostomatidae</taxon>
        <taxon>Echinostoma</taxon>
    </lineage>
</organism>
<name>A0A183BFK9_9TREM</name>
<accession>A0A183BFK9</accession>
<gene>
    <name evidence="1" type="ORF">ECPE_LOCUS17994</name>
</gene>
<proteinExistence type="predicted"/>
<dbReference type="OrthoDB" id="2018507at2759"/>
<reference evidence="1 2" key="2">
    <citation type="submission" date="2018-11" db="EMBL/GenBank/DDBJ databases">
        <authorList>
            <consortium name="Pathogen Informatics"/>
        </authorList>
    </citation>
    <scope>NUCLEOTIDE SEQUENCE [LARGE SCALE GENOMIC DNA]</scope>
    <source>
        <strain evidence="1 2">Egypt</strain>
    </source>
</reference>
<protein>
    <submittedName>
        <fullName evidence="3">DUF3372 domain-containing protein</fullName>
    </submittedName>
</protein>
<evidence type="ECO:0000313" key="1">
    <source>
        <dbReference type="EMBL" id="VDP95386.1"/>
    </source>
</evidence>